<name>A0A0A9GHA2_ARUDO</name>
<dbReference type="AlphaFoldDB" id="A0A0A9GHA2"/>
<reference evidence="1" key="1">
    <citation type="submission" date="2014-09" db="EMBL/GenBank/DDBJ databases">
        <authorList>
            <person name="Magalhaes I.L.F."/>
            <person name="Oliveira U."/>
            <person name="Santos F.R."/>
            <person name="Vidigal T.H.D.A."/>
            <person name="Brescovit A.D."/>
            <person name="Santos A.J."/>
        </authorList>
    </citation>
    <scope>NUCLEOTIDE SEQUENCE</scope>
    <source>
        <tissue evidence="1">Shoot tissue taken approximately 20 cm above the soil surface</tissue>
    </source>
</reference>
<reference evidence="1" key="2">
    <citation type="journal article" date="2015" name="Data Brief">
        <title>Shoot transcriptome of the giant reed, Arundo donax.</title>
        <authorList>
            <person name="Barrero R.A."/>
            <person name="Guerrero F.D."/>
            <person name="Moolhuijzen P."/>
            <person name="Goolsby J.A."/>
            <person name="Tidwell J."/>
            <person name="Bellgard S.E."/>
            <person name="Bellgard M.I."/>
        </authorList>
    </citation>
    <scope>NUCLEOTIDE SEQUENCE</scope>
    <source>
        <tissue evidence="1">Shoot tissue taken approximately 20 cm above the soil surface</tissue>
    </source>
</reference>
<proteinExistence type="predicted"/>
<accession>A0A0A9GHA2</accession>
<protein>
    <submittedName>
        <fullName evidence="1">Uncharacterized protein</fullName>
    </submittedName>
</protein>
<organism evidence="1">
    <name type="scientific">Arundo donax</name>
    <name type="common">Giant reed</name>
    <name type="synonym">Donax arundinaceus</name>
    <dbReference type="NCBI Taxonomy" id="35708"/>
    <lineage>
        <taxon>Eukaryota</taxon>
        <taxon>Viridiplantae</taxon>
        <taxon>Streptophyta</taxon>
        <taxon>Embryophyta</taxon>
        <taxon>Tracheophyta</taxon>
        <taxon>Spermatophyta</taxon>
        <taxon>Magnoliopsida</taxon>
        <taxon>Liliopsida</taxon>
        <taxon>Poales</taxon>
        <taxon>Poaceae</taxon>
        <taxon>PACMAD clade</taxon>
        <taxon>Arundinoideae</taxon>
        <taxon>Arundineae</taxon>
        <taxon>Arundo</taxon>
    </lineage>
</organism>
<sequence length="39" mass="4361">MLLLSVVTITASSSYKYRATSSSTIQEPKKSRCIKQLQI</sequence>
<evidence type="ECO:0000313" key="1">
    <source>
        <dbReference type="EMBL" id="JAE22809.1"/>
    </source>
</evidence>
<dbReference type="EMBL" id="GBRH01175087">
    <property type="protein sequence ID" value="JAE22809.1"/>
    <property type="molecule type" value="Transcribed_RNA"/>
</dbReference>